<dbReference type="EMBL" id="MGGZ01000019">
    <property type="protein sequence ID" value="OGM57045.1"/>
    <property type="molecule type" value="Genomic_DNA"/>
</dbReference>
<feature type="transmembrane region" description="Helical" evidence="7">
    <location>
        <begin position="318"/>
        <end position="340"/>
    </location>
</feature>
<sequence>MGEFKPLVKNSKFVYVWLSQILSQLTISIMNFLLLIRLFAVTGSPIATSLLWVAYALPAILIGPFAAASVDLVDKRKVLMITNLLQSGTIFGYALIHETKFFLLYGVAFTYSLLNQFYVPAEAASIPSVVPKKHLPFANGLFFVTQQGALIVGFGIAGALNHWLGYSNSIFLAAGLLFLAFISVSFLPELKAQQEKLPKTFQQAVEHFFGTIVEGYQFIKEQRSILAPFLLLICVQIASTVITVNIPVVATELLGISPNSAGTLIVVPAGIGAIIGAIFIPKLLRAGARKKKIMEMCFMALGLLFVLFAFLVPEIPGGLRLIFSALITILIGFSFVGLLIPSQT</sequence>
<keyword evidence="2" id="KW-0813">Transport</keyword>
<dbReference type="Gene3D" id="1.20.1250.20">
    <property type="entry name" value="MFS general substrate transporter like domains"/>
    <property type="match status" value="1"/>
</dbReference>
<dbReference type="CDD" id="cd06173">
    <property type="entry name" value="MFS_MefA_like"/>
    <property type="match status" value="1"/>
</dbReference>
<dbReference type="AlphaFoldDB" id="A0A1F8B0P5"/>
<name>A0A1F8B0P5_9BACT</name>
<feature type="non-terminal residue" evidence="8">
    <location>
        <position position="344"/>
    </location>
</feature>
<gene>
    <name evidence="8" type="ORF">A3E46_02235</name>
</gene>
<reference evidence="8 9" key="1">
    <citation type="journal article" date="2016" name="Nat. Commun.">
        <title>Thousands of microbial genomes shed light on interconnected biogeochemical processes in an aquifer system.</title>
        <authorList>
            <person name="Anantharaman K."/>
            <person name="Brown C.T."/>
            <person name="Hug L.A."/>
            <person name="Sharon I."/>
            <person name="Castelle C.J."/>
            <person name="Probst A.J."/>
            <person name="Thomas B.C."/>
            <person name="Singh A."/>
            <person name="Wilkins M.J."/>
            <person name="Karaoz U."/>
            <person name="Brodie E.L."/>
            <person name="Williams K.H."/>
            <person name="Hubbard S.S."/>
            <person name="Banfield J.F."/>
        </authorList>
    </citation>
    <scope>NUCLEOTIDE SEQUENCE [LARGE SCALE GENOMIC DNA]</scope>
</reference>
<evidence type="ECO:0000256" key="1">
    <source>
        <dbReference type="ARBA" id="ARBA00004651"/>
    </source>
</evidence>
<dbReference type="PANTHER" id="PTHR43266">
    <property type="entry name" value="MACROLIDE-EFFLUX PROTEIN"/>
    <property type="match status" value="1"/>
</dbReference>
<evidence type="ECO:0008006" key="10">
    <source>
        <dbReference type="Google" id="ProtNLM"/>
    </source>
</evidence>
<feature type="transmembrane region" description="Helical" evidence="7">
    <location>
        <begin position="21"/>
        <end position="40"/>
    </location>
</feature>
<proteinExistence type="predicted"/>
<evidence type="ECO:0000256" key="6">
    <source>
        <dbReference type="ARBA" id="ARBA00023136"/>
    </source>
</evidence>
<feature type="transmembrane region" description="Helical" evidence="7">
    <location>
        <begin position="166"/>
        <end position="187"/>
    </location>
</feature>
<feature type="transmembrane region" description="Helical" evidence="7">
    <location>
        <begin position="102"/>
        <end position="119"/>
    </location>
</feature>
<keyword evidence="4 7" id="KW-0812">Transmembrane</keyword>
<evidence type="ECO:0000313" key="8">
    <source>
        <dbReference type="EMBL" id="OGM57045.1"/>
    </source>
</evidence>
<feature type="transmembrane region" description="Helical" evidence="7">
    <location>
        <begin position="78"/>
        <end position="96"/>
    </location>
</feature>
<evidence type="ECO:0000256" key="3">
    <source>
        <dbReference type="ARBA" id="ARBA00022475"/>
    </source>
</evidence>
<feature type="transmembrane region" description="Helical" evidence="7">
    <location>
        <begin position="293"/>
        <end position="312"/>
    </location>
</feature>
<accession>A0A1F8B0P5</accession>
<evidence type="ECO:0000256" key="7">
    <source>
        <dbReference type="SAM" id="Phobius"/>
    </source>
</evidence>
<keyword evidence="3" id="KW-1003">Cell membrane</keyword>
<feature type="transmembrane region" description="Helical" evidence="7">
    <location>
        <begin position="225"/>
        <end position="249"/>
    </location>
</feature>
<evidence type="ECO:0000256" key="2">
    <source>
        <dbReference type="ARBA" id="ARBA00022448"/>
    </source>
</evidence>
<comment type="caution">
    <text evidence="8">The sequence shown here is derived from an EMBL/GenBank/DDBJ whole genome shotgun (WGS) entry which is preliminary data.</text>
</comment>
<dbReference type="PANTHER" id="PTHR43266:SF2">
    <property type="entry name" value="MAJOR FACILITATOR SUPERFAMILY (MFS) PROFILE DOMAIN-CONTAINING PROTEIN"/>
    <property type="match status" value="1"/>
</dbReference>
<dbReference type="GO" id="GO:0005886">
    <property type="term" value="C:plasma membrane"/>
    <property type="evidence" value="ECO:0007669"/>
    <property type="project" value="UniProtKB-SubCell"/>
</dbReference>
<dbReference type="GO" id="GO:0022857">
    <property type="term" value="F:transmembrane transporter activity"/>
    <property type="evidence" value="ECO:0007669"/>
    <property type="project" value="InterPro"/>
</dbReference>
<feature type="transmembrane region" description="Helical" evidence="7">
    <location>
        <begin position="46"/>
        <end position="66"/>
    </location>
</feature>
<keyword evidence="6 7" id="KW-0472">Membrane</keyword>
<organism evidence="8 9">
    <name type="scientific">Candidatus Woesebacteria bacterium RIFCSPHIGHO2_12_FULL_46_16</name>
    <dbReference type="NCBI Taxonomy" id="1802513"/>
    <lineage>
        <taxon>Bacteria</taxon>
        <taxon>Candidatus Woeseibacteriota</taxon>
    </lineage>
</organism>
<comment type="subcellular location">
    <subcellularLocation>
        <location evidence="1">Cell membrane</location>
        <topology evidence="1">Multi-pass membrane protein</topology>
    </subcellularLocation>
</comment>
<dbReference type="Proteomes" id="UP000178313">
    <property type="component" value="Unassembled WGS sequence"/>
</dbReference>
<evidence type="ECO:0000313" key="9">
    <source>
        <dbReference type="Proteomes" id="UP000178313"/>
    </source>
</evidence>
<dbReference type="Pfam" id="PF07690">
    <property type="entry name" value="MFS_1"/>
    <property type="match status" value="1"/>
</dbReference>
<dbReference type="STRING" id="1802513.A3E46_02235"/>
<evidence type="ECO:0000256" key="5">
    <source>
        <dbReference type="ARBA" id="ARBA00022989"/>
    </source>
</evidence>
<feature type="transmembrane region" description="Helical" evidence="7">
    <location>
        <begin position="261"/>
        <end position="281"/>
    </location>
</feature>
<protein>
    <recommendedName>
        <fullName evidence="10">Major facilitator superfamily (MFS) profile domain-containing protein</fullName>
    </recommendedName>
</protein>
<feature type="transmembrane region" description="Helical" evidence="7">
    <location>
        <begin position="140"/>
        <end position="160"/>
    </location>
</feature>
<dbReference type="InterPro" id="IPR036259">
    <property type="entry name" value="MFS_trans_sf"/>
</dbReference>
<keyword evidence="5 7" id="KW-1133">Transmembrane helix</keyword>
<dbReference type="InterPro" id="IPR011701">
    <property type="entry name" value="MFS"/>
</dbReference>
<evidence type="ECO:0000256" key="4">
    <source>
        <dbReference type="ARBA" id="ARBA00022692"/>
    </source>
</evidence>
<dbReference type="SUPFAM" id="SSF103473">
    <property type="entry name" value="MFS general substrate transporter"/>
    <property type="match status" value="1"/>
</dbReference>